<gene>
    <name evidence="4" type="ORF">DN745_06000</name>
</gene>
<dbReference type="FunFam" id="3.40.50.300:FF:000011">
    <property type="entry name" value="Putative ABC transporter ATP-binding component"/>
    <property type="match status" value="1"/>
</dbReference>
<dbReference type="PROSITE" id="PS50893">
    <property type="entry name" value="ABC_TRANSPORTER_2"/>
    <property type="match status" value="2"/>
</dbReference>
<proteinExistence type="predicted"/>
<dbReference type="CDD" id="cd03221">
    <property type="entry name" value="ABCF_EF-3"/>
    <property type="match status" value="2"/>
</dbReference>
<dbReference type="Pfam" id="PF00005">
    <property type="entry name" value="ABC_tran"/>
    <property type="match status" value="2"/>
</dbReference>
<dbReference type="OrthoDB" id="9808609at2"/>
<sequence>MITTSNLMVRFSGKPLFEDVSVKFVPGNCYGLIGANGAGKSTFLKVLSGELEPTSGEINIPGNLRLAKLEQDQFKFDEMQVINTVLSGHPKLYEVHREREKLYAKPDFNEEDGVRAGELEMAYADLNGYEAESEVSILLSGLGVDQSLHTKRMGELESGDKVRVLLAQALFGKPDILLLDEPTNNLDVHTVAWLEDYISRLSALVIVVSHDRHFLNNVCTHIADIDYRKVRIYAGNYDFWIQASELMLRQSRDAQKKASDKAKDLKAFIQRFSSNASKAKQATARKKLLDELTLDDMPISTRKYPHIVFKPERPQGRMILSVDSVSKTIDGEQLLKDVSFTLQPDDRIAFVGLDGRATSALFDILAGVTEPDSGSIEWGQTMTKAYFPKDNEEFFNGVELNIIDWMRQFTEQKDEEFVRGFLGKMLFSGEDTLKPVNVLSGGERVRCMLSRMMQSGANALIFDDPTNHLDLESITALNNALAKVKDSVILFASHDRELVNTVANRIIEITPNGLIDQLMTFDQYLVSERVIERRKKLYGRDVSL</sequence>
<dbReference type="SUPFAM" id="SSF52540">
    <property type="entry name" value="P-loop containing nucleoside triphosphate hydrolases"/>
    <property type="match status" value="2"/>
</dbReference>
<dbReference type="InterPro" id="IPR027417">
    <property type="entry name" value="P-loop_NTPase"/>
</dbReference>
<evidence type="ECO:0000256" key="2">
    <source>
        <dbReference type="ARBA" id="ARBA00022741"/>
    </source>
</evidence>
<dbReference type="AlphaFoldDB" id="A0A2Z4FJQ2"/>
<reference evidence="4 5" key="1">
    <citation type="submission" date="2018-06" db="EMBL/GenBank/DDBJ databases">
        <title>Lujinxingia sediminis gen. nov. sp. nov., a new facultative anaerobic member of the class Deltaproteobacteria, and proposal of Lujinxingaceae fam. nov.</title>
        <authorList>
            <person name="Guo L.-Y."/>
            <person name="Li C.-M."/>
            <person name="Wang S."/>
            <person name="Du Z.-J."/>
        </authorList>
    </citation>
    <scope>NUCLEOTIDE SEQUENCE [LARGE SCALE GENOMIC DNA]</scope>
    <source>
        <strain evidence="4 5">FA350</strain>
    </source>
</reference>
<dbReference type="Proteomes" id="UP000249799">
    <property type="component" value="Chromosome"/>
</dbReference>
<evidence type="ECO:0000313" key="5">
    <source>
        <dbReference type="Proteomes" id="UP000249799"/>
    </source>
</evidence>
<keyword evidence="3 4" id="KW-0067">ATP-binding</keyword>
<dbReference type="EMBL" id="CP030032">
    <property type="protein sequence ID" value="AWV88914.1"/>
    <property type="molecule type" value="Genomic_DNA"/>
</dbReference>
<dbReference type="InterPro" id="IPR032781">
    <property type="entry name" value="ABC_tran_Xtn"/>
</dbReference>
<accession>A0A2Z4FJQ2</accession>
<dbReference type="SMART" id="SM00382">
    <property type="entry name" value="AAA"/>
    <property type="match status" value="2"/>
</dbReference>
<dbReference type="PANTHER" id="PTHR42855:SF2">
    <property type="entry name" value="DRUG RESISTANCE ABC TRANSPORTER,ATP-BINDING PROTEIN"/>
    <property type="match status" value="1"/>
</dbReference>
<dbReference type="GO" id="GO:0016887">
    <property type="term" value="F:ATP hydrolysis activity"/>
    <property type="evidence" value="ECO:0007669"/>
    <property type="project" value="InterPro"/>
</dbReference>
<evidence type="ECO:0000256" key="3">
    <source>
        <dbReference type="ARBA" id="ARBA00022840"/>
    </source>
</evidence>
<dbReference type="InterPro" id="IPR003439">
    <property type="entry name" value="ABC_transporter-like_ATP-bd"/>
</dbReference>
<dbReference type="InterPro" id="IPR051309">
    <property type="entry name" value="ABCF_ATPase"/>
</dbReference>
<keyword evidence="1" id="KW-0677">Repeat</keyword>
<dbReference type="Gene3D" id="3.40.50.300">
    <property type="entry name" value="P-loop containing nucleotide triphosphate hydrolases"/>
    <property type="match status" value="2"/>
</dbReference>
<protein>
    <submittedName>
        <fullName evidence="4">ABC transporter ATP-binding protein</fullName>
    </submittedName>
</protein>
<keyword evidence="5" id="KW-1185">Reference proteome</keyword>
<dbReference type="PANTHER" id="PTHR42855">
    <property type="entry name" value="ABC TRANSPORTER ATP-BINDING SUBUNIT"/>
    <property type="match status" value="1"/>
</dbReference>
<name>A0A2Z4FJQ2_9DELT</name>
<dbReference type="RefSeq" id="WP_111332989.1">
    <property type="nucleotide sequence ID" value="NZ_CP030032.1"/>
</dbReference>
<dbReference type="InterPro" id="IPR003593">
    <property type="entry name" value="AAA+_ATPase"/>
</dbReference>
<evidence type="ECO:0000313" key="4">
    <source>
        <dbReference type="EMBL" id="AWV88914.1"/>
    </source>
</evidence>
<evidence type="ECO:0000256" key="1">
    <source>
        <dbReference type="ARBA" id="ARBA00022737"/>
    </source>
</evidence>
<dbReference type="GO" id="GO:0005524">
    <property type="term" value="F:ATP binding"/>
    <property type="evidence" value="ECO:0007669"/>
    <property type="project" value="UniProtKB-KW"/>
</dbReference>
<dbReference type="Pfam" id="PF12848">
    <property type="entry name" value="ABC_tran_Xtn"/>
    <property type="match status" value="1"/>
</dbReference>
<dbReference type="FunFam" id="3.40.50.300:FF:000070">
    <property type="entry name" value="Putative ABC transporter ATP-binding component"/>
    <property type="match status" value="1"/>
</dbReference>
<dbReference type="KEGG" id="bsed:DN745_06000"/>
<organism evidence="4 5">
    <name type="scientific">Bradymonas sediminis</name>
    <dbReference type="NCBI Taxonomy" id="1548548"/>
    <lineage>
        <taxon>Bacteria</taxon>
        <taxon>Deltaproteobacteria</taxon>
        <taxon>Bradymonadales</taxon>
        <taxon>Bradymonadaceae</taxon>
        <taxon>Bradymonas</taxon>
    </lineage>
</organism>
<keyword evidence="2" id="KW-0547">Nucleotide-binding</keyword>